<dbReference type="PANTHER" id="PTHR11715:SF3">
    <property type="entry name" value="GLYCINE CLEAVAGE SYSTEM H PROTEIN-RELATED"/>
    <property type="match status" value="1"/>
</dbReference>
<dbReference type="PROSITE" id="PS00189">
    <property type="entry name" value="LIPOYL"/>
    <property type="match status" value="1"/>
</dbReference>
<sequence length="128" mass="13649">MATIRPDLKYTAEHEWVDDSLTPVRVGITTVATDALGDIVYLDLPEVGAEVSAGETCGEVESTKSVSDLYAPLTGTVTAVNQEALDDPSLVNREPFGDGWLFAVEVAEESELLSPEEYAETTGAEIAD</sequence>
<evidence type="ECO:0000259" key="5">
    <source>
        <dbReference type="PROSITE" id="PS50968"/>
    </source>
</evidence>
<dbReference type="InterPro" id="IPR000089">
    <property type="entry name" value="Biotin_lipoyl"/>
</dbReference>
<dbReference type="Proteomes" id="UP000250222">
    <property type="component" value="Unassembled WGS sequence"/>
</dbReference>
<dbReference type="PROSITE" id="PS50968">
    <property type="entry name" value="BIOTINYL_LIPOYL"/>
    <property type="match status" value="1"/>
</dbReference>
<dbReference type="PANTHER" id="PTHR11715">
    <property type="entry name" value="GLYCINE CLEAVAGE SYSTEM H PROTEIN"/>
    <property type="match status" value="1"/>
</dbReference>
<protein>
    <recommendedName>
        <fullName evidence="3">Glycine cleavage system H protein</fullName>
    </recommendedName>
</protein>
<evidence type="ECO:0000313" key="7">
    <source>
        <dbReference type="Proteomes" id="UP000250222"/>
    </source>
</evidence>
<dbReference type="InterPro" id="IPR033753">
    <property type="entry name" value="GCV_H/Fam206"/>
</dbReference>
<gene>
    <name evidence="3" type="primary">gcvH</name>
    <name evidence="6" type="ORF">SAMN05216184_11587</name>
</gene>
<dbReference type="NCBIfam" id="TIGR00527">
    <property type="entry name" value="gcvH"/>
    <property type="match status" value="1"/>
</dbReference>
<dbReference type="Pfam" id="PF01597">
    <property type="entry name" value="GCV_H"/>
    <property type="match status" value="1"/>
</dbReference>
<evidence type="ECO:0000256" key="3">
    <source>
        <dbReference type="HAMAP-Rule" id="MF_00272"/>
    </source>
</evidence>
<evidence type="ECO:0000256" key="1">
    <source>
        <dbReference type="ARBA" id="ARBA00009249"/>
    </source>
</evidence>
<dbReference type="EMBL" id="UETB01000015">
    <property type="protein sequence ID" value="SSA46159.1"/>
    <property type="molecule type" value="Genomic_DNA"/>
</dbReference>
<comment type="cofactor">
    <cofactor evidence="3">
        <name>(R)-lipoate</name>
        <dbReference type="ChEBI" id="CHEBI:83088"/>
    </cofactor>
    <text evidence="3">Binds 1 lipoyl cofactor covalently.</text>
</comment>
<evidence type="ECO:0000313" key="6">
    <source>
        <dbReference type="EMBL" id="SSA46159.1"/>
    </source>
</evidence>
<comment type="similarity">
    <text evidence="1 3">Belongs to the GcvH family.</text>
</comment>
<dbReference type="InterPro" id="IPR011053">
    <property type="entry name" value="Single_hybrid_motif"/>
</dbReference>
<feature type="modified residue" description="N6-lipoyllysine" evidence="3 4">
    <location>
        <position position="64"/>
    </location>
</feature>
<dbReference type="GO" id="GO:0009249">
    <property type="term" value="P:protein lipoylation"/>
    <property type="evidence" value="ECO:0007669"/>
    <property type="project" value="TreeGrafter"/>
</dbReference>
<evidence type="ECO:0000256" key="4">
    <source>
        <dbReference type="PIRSR" id="PIRSR617453-50"/>
    </source>
</evidence>
<organism evidence="6 7">
    <name type="scientific">Georgenia satyanarayanai</name>
    <dbReference type="NCBI Taxonomy" id="860221"/>
    <lineage>
        <taxon>Bacteria</taxon>
        <taxon>Bacillati</taxon>
        <taxon>Actinomycetota</taxon>
        <taxon>Actinomycetes</taxon>
        <taxon>Micrococcales</taxon>
        <taxon>Bogoriellaceae</taxon>
        <taxon>Georgenia</taxon>
    </lineage>
</organism>
<dbReference type="AlphaFoldDB" id="A0A2Y9AVB1"/>
<feature type="domain" description="Lipoyl-binding" evidence="5">
    <location>
        <begin position="23"/>
        <end position="105"/>
    </location>
</feature>
<accession>A0A2Y9AVB1</accession>
<dbReference type="GO" id="GO:0005960">
    <property type="term" value="C:glycine cleavage complex"/>
    <property type="evidence" value="ECO:0007669"/>
    <property type="project" value="InterPro"/>
</dbReference>
<proteinExistence type="inferred from homology"/>
<comment type="subunit">
    <text evidence="3">The glycine cleavage system is composed of four proteins: P, T, L and H.</text>
</comment>
<dbReference type="InterPro" id="IPR017453">
    <property type="entry name" value="GCV_H_sub"/>
</dbReference>
<dbReference type="HAMAP" id="MF_00272">
    <property type="entry name" value="GcvH"/>
    <property type="match status" value="1"/>
</dbReference>
<evidence type="ECO:0000256" key="2">
    <source>
        <dbReference type="ARBA" id="ARBA00022823"/>
    </source>
</evidence>
<dbReference type="GO" id="GO:0005829">
    <property type="term" value="C:cytosol"/>
    <property type="evidence" value="ECO:0007669"/>
    <property type="project" value="TreeGrafter"/>
</dbReference>
<keyword evidence="7" id="KW-1185">Reference proteome</keyword>
<dbReference type="CDD" id="cd06848">
    <property type="entry name" value="GCS_H"/>
    <property type="match status" value="1"/>
</dbReference>
<name>A0A2Y9AVB1_9MICO</name>
<comment type="function">
    <text evidence="3">The glycine cleavage system catalyzes the degradation of glycine. The H protein shuttles the methylamine group of glycine from the P protein to the T protein.</text>
</comment>
<dbReference type="NCBIfam" id="NF002270">
    <property type="entry name" value="PRK01202.1"/>
    <property type="match status" value="1"/>
</dbReference>
<dbReference type="InterPro" id="IPR002930">
    <property type="entry name" value="GCV_H"/>
</dbReference>
<keyword evidence="2 3" id="KW-0450">Lipoyl</keyword>
<dbReference type="SUPFAM" id="SSF51230">
    <property type="entry name" value="Single hybrid motif"/>
    <property type="match status" value="1"/>
</dbReference>
<dbReference type="GO" id="GO:0019464">
    <property type="term" value="P:glycine decarboxylation via glycine cleavage system"/>
    <property type="evidence" value="ECO:0007669"/>
    <property type="project" value="UniProtKB-UniRule"/>
</dbReference>
<dbReference type="Gene3D" id="2.40.50.100">
    <property type="match status" value="1"/>
</dbReference>
<dbReference type="OrthoDB" id="9796712at2"/>
<reference evidence="6 7" key="1">
    <citation type="submission" date="2016-10" db="EMBL/GenBank/DDBJ databases">
        <authorList>
            <person name="Cai Z."/>
        </authorList>
    </citation>
    <scope>NUCLEOTIDE SEQUENCE [LARGE SCALE GENOMIC DNA]</scope>
    <source>
        <strain evidence="6 7">CGMCC 1.10826</strain>
    </source>
</reference>
<dbReference type="InterPro" id="IPR003016">
    <property type="entry name" value="2-oxoA_DH_lipoyl-BS"/>
</dbReference>
<dbReference type="RefSeq" id="WP_110853523.1">
    <property type="nucleotide sequence ID" value="NZ_QKLZ01000015.1"/>
</dbReference>